<dbReference type="EMBL" id="LT598482">
    <property type="protein sequence ID" value="SCU87615.1"/>
    <property type="molecule type" value="Genomic_DNA"/>
</dbReference>
<keyword evidence="2" id="KW-0812">Transmembrane</keyword>
<dbReference type="AlphaFoldDB" id="A0A1G4JBW5"/>
<dbReference type="Proteomes" id="UP000191144">
    <property type="component" value="Chromosome D"/>
</dbReference>
<gene>
    <name evidence="3" type="ORF">LAME_0D10792G</name>
</gene>
<reference evidence="4" key="1">
    <citation type="submission" date="2016-03" db="EMBL/GenBank/DDBJ databases">
        <authorList>
            <person name="Devillers Hugo."/>
        </authorList>
    </citation>
    <scope>NUCLEOTIDE SEQUENCE [LARGE SCALE GENOMIC DNA]</scope>
</reference>
<protein>
    <submittedName>
        <fullName evidence="3">LAME_0D10792g1_1</fullName>
    </submittedName>
</protein>
<accession>A0A1G4JBW5</accession>
<evidence type="ECO:0000256" key="1">
    <source>
        <dbReference type="SAM" id="MobiDB-lite"/>
    </source>
</evidence>
<keyword evidence="2" id="KW-1133">Transmembrane helix</keyword>
<feature type="region of interest" description="Disordered" evidence="1">
    <location>
        <begin position="1"/>
        <end position="25"/>
    </location>
</feature>
<name>A0A1G4JBW5_9SACH</name>
<evidence type="ECO:0000256" key="2">
    <source>
        <dbReference type="SAM" id="Phobius"/>
    </source>
</evidence>
<keyword evidence="2" id="KW-0472">Membrane</keyword>
<sequence length="191" mass="21762">MIPYPLQDADEPFLRDDRGAARQRRNCEKQVLERRKIVRNSKQSDVKVSRKRWFFRATDEKRPTATERSLKPDMRPSTPVIQDNLTLIDTGDKIVTIGSRKTDITVASRRNNRLVPFIPNTKHEPRHLAQTMGFEPLGGSLAHQSLREGSLAVDDTWGRLLSIFVLALVVVVFNAMTGKLIDFIKQNTGLK</sequence>
<dbReference type="OrthoDB" id="4036553at2759"/>
<organism evidence="3 4">
    <name type="scientific">Lachancea meyersii CBS 8951</name>
    <dbReference type="NCBI Taxonomy" id="1266667"/>
    <lineage>
        <taxon>Eukaryota</taxon>
        <taxon>Fungi</taxon>
        <taxon>Dikarya</taxon>
        <taxon>Ascomycota</taxon>
        <taxon>Saccharomycotina</taxon>
        <taxon>Saccharomycetes</taxon>
        <taxon>Saccharomycetales</taxon>
        <taxon>Saccharomycetaceae</taxon>
        <taxon>Lachancea</taxon>
    </lineage>
</organism>
<feature type="transmembrane region" description="Helical" evidence="2">
    <location>
        <begin position="157"/>
        <end position="176"/>
    </location>
</feature>
<evidence type="ECO:0000313" key="3">
    <source>
        <dbReference type="EMBL" id="SCU87615.1"/>
    </source>
</evidence>
<feature type="compositionally biased region" description="Basic and acidic residues" evidence="1">
    <location>
        <begin position="12"/>
        <end position="25"/>
    </location>
</feature>
<keyword evidence="4" id="KW-1185">Reference proteome</keyword>
<evidence type="ECO:0000313" key="4">
    <source>
        <dbReference type="Proteomes" id="UP000191144"/>
    </source>
</evidence>
<proteinExistence type="predicted"/>